<dbReference type="Pfam" id="PF04253">
    <property type="entry name" value="TFR_dimer"/>
    <property type="match status" value="1"/>
</dbReference>
<dbReference type="Gene3D" id="3.50.30.30">
    <property type="match status" value="1"/>
</dbReference>
<name>A0ABV3QLM8_9GAMM</name>
<evidence type="ECO:0000313" key="7">
    <source>
        <dbReference type="Proteomes" id="UP001556170"/>
    </source>
</evidence>
<dbReference type="CDD" id="cd02121">
    <property type="entry name" value="PA_GCPII_like"/>
    <property type="match status" value="1"/>
</dbReference>
<dbReference type="PANTHER" id="PTHR10404">
    <property type="entry name" value="N-ACETYLATED-ALPHA-LINKED ACIDIC DIPEPTIDASE"/>
    <property type="match status" value="1"/>
</dbReference>
<feature type="signal peptide" evidence="2">
    <location>
        <begin position="1"/>
        <end position="23"/>
    </location>
</feature>
<sequence length="770" mass="83051">MIHPTIRPALALGCLLLTFTAAAAPPADPAPAGGMLGFTADGAAQQKNLEQRFDALLDPADQRAWLQQMSSQPNQVGTPHDKANAEFMLAKFRAWGWDAHIETFDVLYPTPKKVALELLGPRPYTAKLSEPAVPGDATSAIREGTLPPYNVYGADGDVTAPLVYVNYGMPDDYKALARRGITVKGKIVIVRYGGGWRGLKPKLAQEHGAVGCLIYSDPRDDGYWRGDTWPNGGWRPADGVQRGSVADMQVYPGDPTTPGYGSVPGAKHLALKDAKTLMKIPVLPISYADATPLLASLGGPVAPADWRGALPLTYHIGPGTAKAHLVVESNWDRKPVYDVIATLKGASEPDQWIVRGNHHDGWMFGAWDPLAGNVALLAEAKAIGTLVKQGWRPQRTLVYASWDGEEPGLLGSTEWAETHAKELQAKAVLYVNSDTNGRGFLDAGGSHSLQHLVNQVAAGVADPETHVSVQQRLRARMLVEGAAKGANPQAKEDAKLAAAGGDLPIAALGSGSDYSAFLEHLGIASLDLGFGGEDDDGGVYHSRYDSFDHYARFGDPTFAYGVALSKVAGHIVLRTADARVLPLRFGDFSDTLDRYVGQLHKLVDDTRKATAEQHRLLDQHAFALTSDPSRPVAPPERDSDVPAIDLAPLDQAAKQLKQSAQAYEAAYHARAATGLDLGDTQRNELNALMGRMEQSLTDPDGLPGRRWFRHMIYAPGMLTGYGVKTVPGVREALEARHWDEADRYAVVTAKVLDGYRAQLDRLTGMLKQPR</sequence>
<feature type="chain" id="PRO_5047144122" evidence="2">
    <location>
        <begin position="24"/>
        <end position="770"/>
    </location>
</feature>
<dbReference type="SUPFAM" id="SSF53187">
    <property type="entry name" value="Zn-dependent exopeptidases"/>
    <property type="match status" value="1"/>
</dbReference>
<dbReference type="Pfam" id="PF04389">
    <property type="entry name" value="Peptidase_M28"/>
    <property type="match status" value="1"/>
</dbReference>
<dbReference type="Pfam" id="PF02225">
    <property type="entry name" value="PA"/>
    <property type="match status" value="1"/>
</dbReference>
<proteinExistence type="inferred from homology"/>
<comment type="caution">
    <text evidence="6">The sequence shown here is derived from an EMBL/GenBank/DDBJ whole genome shotgun (WGS) entry which is preliminary data.</text>
</comment>
<comment type="similarity">
    <text evidence="1">Belongs to the peptidase M28 family. M28B subfamily.</text>
</comment>
<reference evidence="6 7" key="1">
    <citation type="submission" date="2024-06" db="EMBL/GenBank/DDBJ databases">
        <authorList>
            <person name="Woo H."/>
        </authorList>
    </citation>
    <scope>NUCLEOTIDE SEQUENCE [LARGE SCALE GENOMIC DNA]</scope>
    <source>
        <strain evidence="6 7">S2-g</strain>
    </source>
</reference>
<dbReference type="EMBL" id="JBFOHL010000003">
    <property type="protein sequence ID" value="MEW9623507.1"/>
    <property type="molecule type" value="Genomic_DNA"/>
</dbReference>
<evidence type="ECO:0000256" key="1">
    <source>
        <dbReference type="ARBA" id="ARBA00005634"/>
    </source>
</evidence>
<dbReference type="InterPro" id="IPR003137">
    <property type="entry name" value="PA_domain"/>
</dbReference>
<dbReference type="InterPro" id="IPR007365">
    <property type="entry name" value="TFR-like_dimer_dom"/>
</dbReference>
<accession>A0ABV3QLM8</accession>
<evidence type="ECO:0000313" key="6">
    <source>
        <dbReference type="EMBL" id="MEW9623507.1"/>
    </source>
</evidence>
<dbReference type="SUPFAM" id="SSF52025">
    <property type="entry name" value="PA domain"/>
    <property type="match status" value="1"/>
</dbReference>
<dbReference type="SUPFAM" id="SSF47672">
    <property type="entry name" value="Transferrin receptor-like dimerisation domain"/>
    <property type="match status" value="1"/>
</dbReference>
<dbReference type="InterPro" id="IPR039373">
    <property type="entry name" value="Peptidase_M28B"/>
</dbReference>
<keyword evidence="2" id="KW-0732">Signal</keyword>
<dbReference type="PANTHER" id="PTHR10404:SF46">
    <property type="entry name" value="VACUOLAR PROTEIN SORTING-ASSOCIATED PROTEIN 70"/>
    <property type="match status" value="1"/>
</dbReference>
<evidence type="ECO:0000259" key="3">
    <source>
        <dbReference type="Pfam" id="PF02225"/>
    </source>
</evidence>
<feature type="domain" description="Transferrin receptor-like dimerisation" evidence="4">
    <location>
        <begin position="644"/>
        <end position="756"/>
    </location>
</feature>
<dbReference type="Gene3D" id="3.40.630.10">
    <property type="entry name" value="Zn peptidases"/>
    <property type="match status" value="1"/>
</dbReference>
<keyword evidence="7" id="KW-1185">Reference proteome</keyword>
<feature type="domain" description="PA" evidence="3">
    <location>
        <begin position="158"/>
        <end position="245"/>
    </location>
</feature>
<organism evidence="6 7">
    <name type="scientific">Rhodanobacter geophilus</name>
    <dbReference type="NCBI Taxonomy" id="3162488"/>
    <lineage>
        <taxon>Bacteria</taxon>
        <taxon>Pseudomonadati</taxon>
        <taxon>Pseudomonadota</taxon>
        <taxon>Gammaproteobacteria</taxon>
        <taxon>Lysobacterales</taxon>
        <taxon>Rhodanobacteraceae</taxon>
        <taxon>Rhodanobacter</taxon>
    </lineage>
</organism>
<dbReference type="InterPro" id="IPR007484">
    <property type="entry name" value="Peptidase_M28"/>
</dbReference>
<dbReference type="Proteomes" id="UP001556170">
    <property type="component" value="Unassembled WGS sequence"/>
</dbReference>
<feature type="domain" description="Peptidase M28" evidence="5">
    <location>
        <begin position="339"/>
        <end position="550"/>
    </location>
</feature>
<evidence type="ECO:0000256" key="2">
    <source>
        <dbReference type="SAM" id="SignalP"/>
    </source>
</evidence>
<gene>
    <name evidence="6" type="ORF">ABQJ56_04635</name>
</gene>
<dbReference type="InterPro" id="IPR046450">
    <property type="entry name" value="PA_dom_sf"/>
</dbReference>
<dbReference type="RefSeq" id="WP_367843817.1">
    <property type="nucleotide sequence ID" value="NZ_JBFOHL010000003.1"/>
</dbReference>
<dbReference type="Gene3D" id="1.20.930.40">
    <property type="entry name" value="Transferrin receptor-like, dimerisation domain"/>
    <property type="match status" value="1"/>
</dbReference>
<evidence type="ECO:0000259" key="5">
    <source>
        <dbReference type="Pfam" id="PF04389"/>
    </source>
</evidence>
<protein>
    <submittedName>
        <fullName evidence="6">Transferrin receptor-like dimerization domain-containing protein</fullName>
    </submittedName>
</protein>
<evidence type="ECO:0000259" key="4">
    <source>
        <dbReference type="Pfam" id="PF04253"/>
    </source>
</evidence>
<dbReference type="InterPro" id="IPR036757">
    <property type="entry name" value="TFR-like_dimer_dom_sf"/>
</dbReference>